<dbReference type="EMBL" id="QGKX02001621">
    <property type="protein sequence ID" value="KAF3503756.1"/>
    <property type="molecule type" value="Genomic_DNA"/>
</dbReference>
<evidence type="ECO:0000313" key="3">
    <source>
        <dbReference type="Proteomes" id="UP000712600"/>
    </source>
</evidence>
<dbReference type="AlphaFoldDB" id="A0A8S9NMB2"/>
<reference evidence="1" key="2">
    <citation type="submission" date="2019-12" db="EMBL/GenBank/DDBJ databases">
        <title>Genome sequencing and annotation of Brassica cretica.</title>
        <authorList>
            <person name="Studholme D.J."/>
            <person name="Sarris P.F."/>
        </authorList>
    </citation>
    <scope>NUCLEOTIDE SEQUENCE</scope>
    <source>
        <strain evidence="1">PFS-001/15</strain>
        <tissue evidence="1">Leaf</tissue>
    </source>
</reference>
<evidence type="ECO:0000313" key="2">
    <source>
        <dbReference type="EMBL" id="KAF3503756.1"/>
    </source>
</evidence>
<comment type="caution">
    <text evidence="2">The sequence shown here is derived from an EMBL/GenBank/DDBJ whole genome shotgun (WGS) entry which is preliminary data.</text>
</comment>
<dbReference type="Proteomes" id="UP000712281">
    <property type="component" value="Unassembled WGS sequence"/>
</dbReference>
<name>A0A8S9NMB2_BRACR</name>
<sequence>MPLRGGGSPPIKCYPTVTKTECSICCRCIFLKHIRDINPSIFSILQSTWRSKGFAYVTFSSKGEAFVDGRLLILSKPESTLLAYQRPQHNPQSICSPWSWYSGYWSRIGVLS</sequence>
<protein>
    <submittedName>
        <fullName evidence="2">Uncharacterized protein</fullName>
    </submittedName>
</protein>
<gene>
    <name evidence="1" type="ORF">F2Q68_00019392</name>
    <name evidence="2" type="ORF">F2Q69_00040733</name>
</gene>
<evidence type="ECO:0000313" key="1">
    <source>
        <dbReference type="EMBL" id="KAF2535720.1"/>
    </source>
</evidence>
<accession>A0A8S9NMB2</accession>
<organism evidence="2 3">
    <name type="scientific">Brassica cretica</name>
    <name type="common">Mustard</name>
    <dbReference type="NCBI Taxonomy" id="69181"/>
    <lineage>
        <taxon>Eukaryota</taxon>
        <taxon>Viridiplantae</taxon>
        <taxon>Streptophyta</taxon>
        <taxon>Embryophyta</taxon>
        <taxon>Tracheophyta</taxon>
        <taxon>Spermatophyta</taxon>
        <taxon>Magnoliopsida</taxon>
        <taxon>eudicotyledons</taxon>
        <taxon>Gunneridae</taxon>
        <taxon>Pentapetalae</taxon>
        <taxon>rosids</taxon>
        <taxon>malvids</taxon>
        <taxon>Brassicales</taxon>
        <taxon>Brassicaceae</taxon>
        <taxon>Brassiceae</taxon>
        <taxon>Brassica</taxon>
    </lineage>
</organism>
<dbReference type="EMBL" id="QGKW02002228">
    <property type="protein sequence ID" value="KAF2535720.1"/>
    <property type="molecule type" value="Genomic_DNA"/>
</dbReference>
<proteinExistence type="predicted"/>
<reference evidence="2" key="1">
    <citation type="submission" date="2019-12" db="EMBL/GenBank/DDBJ databases">
        <title>Genome sequencing and annotation of Brassica cretica.</title>
        <authorList>
            <person name="Studholme D.J."/>
            <person name="Sarris P."/>
        </authorList>
    </citation>
    <scope>NUCLEOTIDE SEQUENCE</scope>
    <source>
        <strain evidence="2">PFS-109/04</strain>
        <tissue evidence="2">Leaf</tissue>
    </source>
</reference>
<dbReference type="Proteomes" id="UP000712600">
    <property type="component" value="Unassembled WGS sequence"/>
</dbReference>